<evidence type="ECO:0000313" key="2">
    <source>
        <dbReference type="EMBL" id="SPW23662.1"/>
    </source>
</evidence>
<evidence type="ECO:0000313" key="3">
    <source>
        <dbReference type="Proteomes" id="UP000249886"/>
    </source>
</evidence>
<reference evidence="2 3" key="1">
    <citation type="submission" date="2018-06" db="EMBL/GenBank/DDBJ databases">
        <authorList>
            <consortium name="Pathogen Informatics"/>
            <person name="Doyle S."/>
        </authorList>
    </citation>
    <scope>NUCLEOTIDE SEQUENCE [LARGE SCALE GENOMIC DNA]</scope>
    <source>
        <strain evidence="2 3">NCTC10254</strain>
    </source>
</reference>
<dbReference type="GeneID" id="84573495"/>
<dbReference type="AlphaFoldDB" id="A0A6H9XJG1"/>
<proteinExistence type="predicted"/>
<gene>
    <name evidence="2" type="ORF">NCTC10254_00019</name>
</gene>
<evidence type="ECO:0000256" key="1">
    <source>
        <dbReference type="SAM" id="Phobius"/>
    </source>
</evidence>
<sequence length="117" mass="12155">MKTLMTDIIAVLVFAVLARAAHGGLGLAQIADTFWPFAIGSLVGTGIATVALRGAGGGAIRYGVIVWLVTVLTGLAIWAARHAAVPHISFIIVATTMSGLLLLGWRAAGRLVARRRP</sequence>
<dbReference type="InterPro" id="IPR021414">
    <property type="entry name" value="DUF3054"/>
</dbReference>
<feature type="transmembrane region" description="Helical" evidence="1">
    <location>
        <begin position="33"/>
        <end position="52"/>
    </location>
</feature>
<dbReference type="Proteomes" id="UP000249886">
    <property type="component" value="Unassembled WGS sequence"/>
</dbReference>
<dbReference type="Pfam" id="PF11255">
    <property type="entry name" value="DUF3054"/>
    <property type="match status" value="1"/>
</dbReference>
<keyword evidence="1" id="KW-1133">Transmembrane helix</keyword>
<protein>
    <submittedName>
        <fullName evidence="2">Putative integral membrane protein</fullName>
    </submittedName>
</protein>
<feature type="transmembrane region" description="Helical" evidence="1">
    <location>
        <begin position="86"/>
        <end position="108"/>
    </location>
</feature>
<dbReference type="EMBL" id="UARK01000001">
    <property type="protein sequence ID" value="SPW23662.1"/>
    <property type="molecule type" value="Genomic_DNA"/>
</dbReference>
<organism evidence="2 3">
    <name type="scientific">Corynebacterium matruchotii</name>
    <dbReference type="NCBI Taxonomy" id="43768"/>
    <lineage>
        <taxon>Bacteria</taxon>
        <taxon>Bacillati</taxon>
        <taxon>Actinomycetota</taxon>
        <taxon>Actinomycetes</taxon>
        <taxon>Mycobacteriales</taxon>
        <taxon>Corynebacteriaceae</taxon>
        <taxon>Corynebacterium</taxon>
    </lineage>
</organism>
<dbReference type="RefSeq" id="WP_005522550.1">
    <property type="nucleotide sequence ID" value="NZ_CBDEZY010000028.1"/>
</dbReference>
<keyword evidence="1" id="KW-0812">Transmembrane</keyword>
<accession>A0A6H9XJG1</accession>
<comment type="caution">
    <text evidence="2">The sequence shown here is derived from an EMBL/GenBank/DDBJ whole genome shotgun (WGS) entry which is preliminary data.</text>
</comment>
<name>A0A6H9XJG1_9CORY</name>
<keyword evidence="1" id="KW-0472">Membrane</keyword>
<feature type="transmembrane region" description="Helical" evidence="1">
    <location>
        <begin position="59"/>
        <end position="80"/>
    </location>
</feature>